<evidence type="ECO:0000256" key="9">
    <source>
        <dbReference type="ARBA" id="ARBA00043264"/>
    </source>
</evidence>
<evidence type="ECO:0000256" key="4">
    <source>
        <dbReference type="ARBA" id="ARBA00022807"/>
    </source>
</evidence>
<dbReference type="PROSITE" id="PS00211">
    <property type="entry name" value="ABC_TRANSPORTER_1"/>
    <property type="match status" value="1"/>
</dbReference>
<keyword evidence="5" id="KW-0067">ATP-binding</keyword>
<dbReference type="InterPro" id="IPR027417">
    <property type="entry name" value="P-loop_NTPase"/>
</dbReference>
<keyword evidence="4" id="KW-0378">Hydrolase</keyword>
<dbReference type="PANTHER" id="PTHR24221">
    <property type="entry name" value="ATP-BINDING CASSETTE SUB-FAMILY B"/>
    <property type="match status" value="1"/>
</dbReference>
<dbReference type="InterPro" id="IPR005074">
    <property type="entry name" value="Peptidase_C39"/>
</dbReference>
<accession>A0ABN2HM90</accession>
<keyword evidence="4" id="KW-0645">Protease</keyword>
<evidence type="ECO:0000256" key="3">
    <source>
        <dbReference type="ARBA" id="ARBA00022741"/>
    </source>
</evidence>
<dbReference type="Proteomes" id="UP001501690">
    <property type="component" value="Unassembled WGS sequence"/>
</dbReference>
<dbReference type="Gene3D" id="3.90.70.10">
    <property type="entry name" value="Cysteine proteinases"/>
    <property type="match status" value="1"/>
</dbReference>
<feature type="domain" description="ABC transmembrane type-1" evidence="12">
    <location>
        <begin position="176"/>
        <end position="460"/>
    </location>
</feature>
<sequence length="734" mass="77995">MSGSERATRVAVARRVATGPRRKVPSVLQLSEVECGAASLAMILAREGRWVPIAEMREACGISRDGATALDLVRAGRDYGIEGKGHLRGLAELNGMAMPAIIWMRESHFVVLEGAHGGTFTVNDPDKGRVRMSAEQFADQYSDAALTFERTPDFRRDGRPFSTLRALATRMAKSRGGMVFAALAGLLTMVTGVAVGPLSQAFVDSALDGDLTSTAVNLVIAFVAIAAIQFASIWLEYLVLARLETKLALVGATRFLERLLTLPLSFFMQRSAGDLAQRLTYNTAVAQAIAGRLAATAIALVGVVAYATLLLSYQLLLGLIVILLACINLLVLRAVVRARTTAQSRVTFDQDELRGVLLSQIDSIETIKASGTERQSLRALTGRQASYLSANASMAGTDAILVASPVVTSLLTAASVLTIGGMLVVSGEFTLGALLAVQVFAFALNEPVNTLVDAGGEIQLLRAQLRALDDVTGLSPDLRFRTTARTTDSDTTEPPVLRLRGVTFGYSTRHDPTVSAIDLSVGAGQRVALVGPSGSGKSTVGDLAAGLLHPWEGEITLGGVPVQALEPGRLQKVDQSVVLFEGTVRDNVALWDATTTEDAIRLALSDAGVLDEILRRGGGIDARVDERGRNFSGGQRQRLEIARALACDPRALILDEATSALDPPTEALVDEALRRRGTTCLIIAHRLSTIRDADEIVVMGRNGRIAERGTHDQLMATGGAYARLVADRVGARDG</sequence>
<dbReference type="SUPFAM" id="SSF90123">
    <property type="entry name" value="ABC transporter transmembrane region"/>
    <property type="match status" value="1"/>
</dbReference>
<keyword evidence="2 10" id="KW-0812">Transmembrane</keyword>
<protein>
    <submittedName>
        <fullName evidence="14">NHLP family bacteriocin export ABC transporter peptidase/permease/ATPase subunit</fullName>
    </submittedName>
</protein>
<dbReference type="PANTHER" id="PTHR24221:SF654">
    <property type="entry name" value="ATP-BINDING CASSETTE SUB-FAMILY B MEMBER 6"/>
    <property type="match status" value="1"/>
</dbReference>
<evidence type="ECO:0000256" key="5">
    <source>
        <dbReference type="ARBA" id="ARBA00022840"/>
    </source>
</evidence>
<organism evidence="14 15">
    <name type="scientific">Microbacterium sediminicola</name>
    <dbReference type="NCBI Taxonomy" id="415210"/>
    <lineage>
        <taxon>Bacteria</taxon>
        <taxon>Bacillati</taxon>
        <taxon>Actinomycetota</taxon>
        <taxon>Actinomycetes</taxon>
        <taxon>Micrococcales</taxon>
        <taxon>Microbacteriaceae</taxon>
        <taxon>Microbacterium</taxon>
    </lineage>
</organism>
<dbReference type="PROSITE" id="PS50929">
    <property type="entry name" value="ABC_TM1F"/>
    <property type="match status" value="1"/>
</dbReference>
<dbReference type="InterPro" id="IPR003439">
    <property type="entry name" value="ABC_transporter-like_ATP-bd"/>
</dbReference>
<evidence type="ECO:0000256" key="10">
    <source>
        <dbReference type="SAM" id="Phobius"/>
    </source>
</evidence>
<dbReference type="InterPro" id="IPR036640">
    <property type="entry name" value="ABC1_TM_sf"/>
</dbReference>
<keyword evidence="15" id="KW-1185">Reference proteome</keyword>
<evidence type="ECO:0000259" key="11">
    <source>
        <dbReference type="PROSITE" id="PS50893"/>
    </source>
</evidence>
<dbReference type="Pfam" id="PF03412">
    <property type="entry name" value="Peptidase_C39"/>
    <property type="match status" value="1"/>
</dbReference>
<evidence type="ECO:0000256" key="1">
    <source>
        <dbReference type="ARBA" id="ARBA00004651"/>
    </source>
</evidence>
<reference evidence="14 15" key="1">
    <citation type="journal article" date="2019" name="Int. J. Syst. Evol. Microbiol.">
        <title>The Global Catalogue of Microorganisms (GCM) 10K type strain sequencing project: providing services to taxonomists for standard genome sequencing and annotation.</title>
        <authorList>
            <consortium name="The Broad Institute Genomics Platform"/>
            <consortium name="The Broad Institute Genome Sequencing Center for Infectious Disease"/>
            <person name="Wu L."/>
            <person name="Ma J."/>
        </authorList>
    </citation>
    <scope>NUCLEOTIDE SEQUENCE [LARGE SCALE GENOMIC DNA]</scope>
    <source>
        <strain evidence="14 15">JCM 15577</strain>
    </source>
</reference>
<evidence type="ECO:0000259" key="12">
    <source>
        <dbReference type="PROSITE" id="PS50929"/>
    </source>
</evidence>
<dbReference type="Pfam" id="PF00005">
    <property type="entry name" value="ABC_tran"/>
    <property type="match status" value="1"/>
</dbReference>
<dbReference type="Gene3D" id="1.20.1560.10">
    <property type="entry name" value="ABC transporter type 1, transmembrane domain"/>
    <property type="match status" value="1"/>
</dbReference>
<evidence type="ECO:0000313" key="15">
    <source>
        <dbReference type="Proteomes" id="UP001501690"/>
    </source>
</evidence>
<keyword evidence="8 10" id="KW-0472">Membrane</keyword>
<evidence type="ECO:0000256" key="7">
    <source>
        <dbReference type="ARBA" id="ARBA00022989"/>
    </source>
</evidence>
<dbReference type="EMBL" id="BAAAPL010000001">
    <property type="protein sequence ID" value="GAA1690204.1"/>
    <property type="molecule type" value="Genomic_DNA"/>
</dbReference>
<comment type="caution">
    <text evidence="14">The sequence shown here is derived from an EMBL/GenBank/DDBJ whole genome shotgun (WGS) entry which is preliminary data.</text>
</comment>
<gene>
    <name evidence="14" type="ORF">GCM10009808_03970</name>
</gene>
<dbReference type="InterPro" id="IPR017871">
    <property type="entry name" value="ABC_transporter-like_CS"/>
</dbReference>
<feature type="domain" description="ABC transporter" evidence="11">
    <location>
        <begin position="497"/>
        <end position="727"/>
    </location>
</feature>
<dbReference type="InterPro" id="IPR039421">
    <property type="entry name" value="Type_1_exporter"/>
</dbReference>
<feature type="transmembrane region" description="Helical" evidence="10">
    <location>
        <begin position="178"/>
        <end position="198"/>
    </location>
</feature>
<keyword evidence="6" id="KW-0653">Protein transport</keyword>
<dbReference type="Pfam" id="PF00664">
    <property type="entry name" value="ABC_membrane"/>
    <property type="match status" value="1"/>
</dbReference>
<feature type="transmembrane region" description="Helical" evidence="10">
    <location>
        <begin position="315"/>
        <end position="336"/>
    </location>
</feature>
<dbReference type="Gene3D" id="3.40.50.300">
    <property type="entry name" value="P-loop containing nucleotide triphosphate hydrolases"/>
    <property type="match status" value="1"/>
</dbReference>
<keyword evidence="3" id="KW-0547">Nucleotide-binding</keyword>
<dbReference type="InterPro" id="IPR011527">
    <property type="entry name" value="ABC1_TM_dom"/>
</dbReference>
<dbReference type="InterPro" id="IPR003593">
    <property type="entry name" value="AAA+_ATPase"/>
</dbReference>
<comment type="subcellular location">
    <subcellularLocation>
        <location evidence="1">Cell membrane</location>
        <topology evidence="1">Multi-pass membrane protein</topology>
    </subcellularLocation>
</comment>
<feature type="transmembrane region" description="Helical" evidence="10">
    <location>
        <begin position="289"/>
        <end position="309"/>
    </location>
</feature>
<keyword evidence="9" id="KW-0080">Bacteriocin transport</keyword>
<name>A0ABN2HM90_9MICO</name>
<evidence type="ECO:0000313" key="14">
    <source>
        <dbReference type="EMBL" id="GAA1690204.1"/>
    </source>
</evidence>
<evidence type="ECO:0000259" key="13">
    <source>
        <dbReference type="PROSITE" id="PS50990"/>
    </source>
</evidence>
<dbReference type="PROSITE" id="PS50990">
    <property type="entry name" value="PEPTIDASE_C39"/>
    <property type="match status" value="1"/>
</dbReference>
<evidence type="ECO:0000256" key="2">
    <source>
        <dbReference type="ARBA" id="ARBA00022692"/>
    </source>
</evidence>
<dbReference type="SMART" id="SM00382">
    <property type="entry name" value="AAA"/>
    <property type="match status" value="1"/>
</dbReference>
<feature type="domain" description="Peptidase C39" evidence="13">
    <location>
        <begin position="29"/>
        <end position="148"/>
    </location>
</feature>
<proteinExistence type="predicted"/>
<dbReference type="SUPFAM" id="SSF52540">
    <property type="entry name" value="P-loop containing nucleoside triphosphate hydrolases"/>
    <property type="match status" value="1"/>
</dbReference>
<keyword evidence="7 10" id="KW-1133">Transmembrane helix</keyword>
<dbReference type="PROSITE" id="PS50893">
    <property type="entry name" value="ABC_TRANSPORTER_2"/>
    <property type="match status" value="1"/>
</dbReference>
<evidence type="ECO:0000256" key="8">
    <source>
        <dbReference type="ARBA" id="ARBA00023136"/>
    </source>
</evidence>
<keyword evidence="4" id="KW-0788">Thiol protease</keyword>
<feature type="transmembrane region" description="Helical" evidence="10">
    <location>
        <begin position="218"/>
        <end position="240"/>
    </location>
</feature>
<keyword evidence="6" id="KW-0813">Transport</keyword>
<evidence type="ECO:0000256" key="6">
    <source>
        <dbReference type="ARBA" id="ARBA00022927"/>
    </source>
</evidence>